<protein>
    <recommendedName>
        <fullName evidence="4">DUF3828 domain-containing protein</fullName>
    </recommendedName>
</protein>
<keyword evidence="1" id="KW-0732">Signal</keyword>
<dbReference type="AlphaFoldDB" id="A0A6I4U1C0"/>
<evidence type="ECO:0000313" key="2">
    <source>
        <dbReference type="EMBL" id="MXP09074.1"/>
    </source>
</evidence>
<dbReference type="Proteomes" id="UP000429229">
    <property type="component" value="Unassembled WGS sequence"/>
</dbReference>
<organism evidence="2 3">
    <name type="scientific">Alteriqipengyuania halimionae</name>
    <dbReference type="NCBI Taxonomy" id="1926630"/>
    <lineage>
        <taxon>Bacteria</taxon>
        <taxon>Pseudomonadati</taxon>
        <taxon>Pseudomonadota</taxon>
        <taxon>Alphaproteobacteria</taxon>
        <taxon>Sphingomonadales</taxon>
        <taxon>Erythrobacteraceae</taxon>
        <taxon>Alteriqipengyuania</taxon>
    </lineage>
</organism>
<evidence type="ECO:0008006" key="4">
    <source>
        <dbReference type="Google" id="ProtNLM"/>
    </source>
</evidence>
<accession>A0A6I4U1C0</accession>
<dbReference type="EMBL" id="WTYR01000001">
    <property type="protein sequence ID" value="MXP09074.1"/>
    <property type="molecule type" value="Genomic_DNA"/>
</dbReference>
<dbReference type="PROSITE" id="PS51257">
    <property type="entry name" value="PROKAR_LIPOPROTEIN"/>
    <property type="match status" value="1"/>
</dbReference>
<feature type="chain" id="PRO_5026193718" description="DUF3828 domain-containing protein" evidence="1">
    <location>
        <begin position="18"/>
        <end position="159"/>
    </location>
</feature>
<gene>
    <name evidence="2" type="ORF">GRI68_02630</name>
</gene>
<dbReference type="RefSeq" id="WP_160615629.1">
    <property type="nucleotide sequence ID" value="NZ_WTYR01000001.1"/>
</dbReference>
<dbReference type="OrthoDB" id="7507076at2"/>
<comment type="caution">
    <text evidence="2">The sequence shown here is derived from an EMBL/GenBank/DDBJ whole genome shotgun (WGS) entry which is preliminary data.</text>
</comment>
<evidence type="ECO:0000256" key="1">
    <source>
        <dbReference type="SAM" id="SignalP"/>
    </source>
</evidence>
<sequence>MMKLLFAIGACALLGTAAVGCPAPPPADDAAKYELLYDLYHPFTDPAIMPGADWNRIPFSPETAALVQRWQDQIEGPMDELNSFGWLCQCQDWSAETFTFDMVETSADGAVIRVDSGWGDAQITRFDLVEFDGKWLVDNITNASFPDGLKWALRNEIAK</sequence>
<feature type="signal peptide" evidence="1">
    <location>
        <begin position="1"/>
        <end position="17"/>
    </location>
</feature>
<proteinExistence type="predicted"/>
<keyword evidence="3" id="KW-1185">Reference proteome</keyword>
<name>A0A6I4U1C0_9SPHN</name>
<evidence type="ECO:0000313" key="3">
    <source>
        <dbReference type="Proteomes" id="UP000429229"/>
    </source>
</evidence>
<reference evidence="2 3" key="1">
    <citation type="submission" date="2019-12" db="EMBL/GenBank/DDBJ databases">
        <title>Genomic-based taxomic classification of the family Erythrobacteraceae.</title>
        <authorList>
            <person name="Xu L."/>
        </authorList>
    </citation>
    <scope>NUCLEOTIDE SEQUENCE [LARGE SCALE GENOMIC DNA]</scope>
    <source>
        <strain evidence="2 3">LMG 29519</strain>
    </source>
</reference>